<dbReference type="GO" id="GO:0005975">
    <property type="term" value="P:carbohydrate metabolic process"/>
    <property type="evidence" value="ECO:0007669"/>
    <property type="project" value="InterPro"/>
</dbReference>
<protein>
    <submittedName>
        <fullName evidence="1">Putative DNA damage-repair/toleration protein DRT102</fullName>
    </submittedName>
</protein>
<comment type="caution">
    <text evidence="1">The sequence shown here is derived from an EMBL/GenBank/DDBJ whole genome shotgun (WGS) entry which is preliminary data.</text>
</comment>
<name>A0A8K0IKM3_COCNU</name>
<gene>
    <name evidence="1" type="ORF">COCNU_09G001330</name>
</gene>
<dbReference type="Proteomes" id="UP000797356">
    <property type="component" value="Chromosome 9"/>
</dbReference>
<dbReference type="PANTHER" id="PTHR30345">
    <property type="entry name" value="RIBOSE-5-PHOSPHATE ISOMERASE B"/>
    <property type="match status" value="1"/>
</dbReference>
<organism evidence="1 2">
    <name type="scientific">Cocos nucifera</name>
    <name type="common">Coconut palm</name>
    <dbReference type="NCBI Taxonomy" id="13894"/>
    <lineage>
        <taxon>Eukaryota</taxon>
        <taxon>Viridiplantae</taxon>
        <taxon>Streptophyta</taxon>
        <taxon>Embryophyta</taxon>
        <taxon>Tracheophyta</taxon>
        <taxon>Spermatophyta</taxon>
        <taxon>Magnoliopsida</taxon>
        <taxon>Liliopsida</taxon>
        <taxon>Arecaceae</taxon>
        <taxon>Arecoideae</taxon>
        <taxon>Cocoseae</taxon>
        <taxon>Attaleinae</taxon>
        <taxon>Cocos</taxon>
    </lineage>
</organism>
<reference evidence="1" key="1">
    <citation type="journal article" date="2017" name="Gigascience">
        <title>The genome draft of coconut (Cocos nucifera).</title>
        <authorList>
            <person name="Xiao Y."/>
            <person name="Xu P."/>
            <person name="Fan H."/>
            <person name="Baudouin L."/>
            <person name="Xia W."/>
            <person name="Bocs S."/>
            <person name="Xu J."/>
            <person name="Li Q."/>
            <person name="Guo A."/>
            <person name="Zhou L."/>
            <person name="Li J."/>
            <person name="Wu Y."/>
            <person name="Ma Z."/>
            <person name="Armero A."/>
            <person name="Issali A.E."/>
            <person name="Liu N."/>
            <person name="Peng M."/>
            <person name="Yang Y."/>
        </authorList>
    </citation>
    <scope>NUCLEOTIDE SEQUENCE</scope>
    <source>
        <tissue evidence="1">Spear leaf of Hainan Tall coconut</tissue>
    </source>
</reference>
<accession>A0A8K0IKM3</accession>
<dbReference type="AlphaFoldDB" id="A0A8K0IKM3"/>
<evidence type="ECO:0000313" key="2">
    <source>
        <dbReference type="Proteomes" id="UP000797356"/>
    </source>
</evidence>
<dbReference type="PANTHER" id="PTHR30345:SF0">
    <property type="entry name" value="DNA DAMAGE-REPAIR_TOLERATION PROTEIN DRT102"/>
    <property type="match status" value="1"/>
</dbReference>
<reference evidence="1" key="2">
    <citation type="submission" date="2019-07" db="EMBL/GenBank/DDBJ databases">
        <authorList>
            <person name="Yang Y."/>
            <person name="Bocs S."/>
            <person name="Baudouin L."/>
        </authorList>
    </citation>
    <scope>NUCLEOTIDE SEQUENCE</scope>
    <source>
        <tissue evidence="1">Spear leaf of Hainan Tall coconut</tissue>
    </source>
</reference>
<dbReference type="GO" id="GO:0016853">
    <property type="term" value="F:isomerase activity"/>
    <property type="evidence" value="ECO:0007669"/>
    <property type="project" value="InterPro"/>
</dbReference>
<keyword evidence="2" id="KW-1185">Reference proteome</keyword>
<proteinExistence type="predicted"/>
<dbReference type="InterPro" id="IPR003500">
    <property type="entry name" value="RpiB_LacA_LacB"/>
</dbReference>
<dbReference type="OrthoDB" id="2106730at2759"/>
<evidence type="ECO:0000313" key="1">
    <source>
        <dbReference type="EMBL" id="KAG1360670.1"/>
    </source>
</evidence>
<sequence length="85" mass="10130">MRKGTTSAYVQFKAKSMELAHHHTFGYDLVVIKGKKKVWNLTKKESYKLEDWDFLFTLGRNVHKVKYLEDAEFFIRWGFGGYLIH</sequence>
<dbReference type="EMBL" id="CM017880">
    <property type="protein sequence ID" value="KAG1360670.1"/>
    <property type="molecule type" value="Genomic_DNA"/>
</dbReference>